<dbReference type="InterPro" id="IPR006073">
    <property type="entry name" value="GTP-bd"/>
</dbReference>
<dbReference type="EMBL" id="KN820177">
    <property type="protein sequence ID" value="KIJ06752.1"/>
    <property type="molecule type" value="Genomic_DNA"/>
</dbReference>
<dbReference type="InterPro" id="IPR027417">
    <property type="entry name" value="P-loop_NTPase"/>
</dbReference>
<dbReference type="SUPFAM" id="SSF52540">
    <property type="entry name" value="P-loop containing nucleoside triphosphate hydrolases"/>
    <property type="match status" value="1"/>
</dbReference>
<dbReference type="Proteomes" id="UP000053647">
    <property type="component" value="Unassembled WGS sequence"/>
</dbReference>
<accession>A0A0C9TF19</accession>
<feature type="region of interest" description="Disordered" evidence="1">
    <location>
        <begin position="96"/>
        <end position="126"/>
    </location>
</feature>
<dbReference type="GO" id="GO:0005525">
    <property type="term" value="F:GTP binding"/>
    <property type="evidence" value="ECO:0007669"/>
    <property type="project" value="InterPro"/>
</dbReference>
<reference evidence="3 4" key="1">
    <citation type="submission" date="2014-06" db="EMBL/GenBank/DDBJ databases">
        <authorList>
            <consortium name="DOE Joint Genome Institute"/>
            <person name="Kuo A."/>
            <person name="Kohler A."/>
            <person name="Nagy L.G."/>
            <person name="Floudas D."/>
            <person name="Copeland A."/>
            <person name="Barry K.W."/>
            <person name="Cichocki N."/>
            <person name="Veneault-Fourrey C."/>
            <person name="LaButti K."/>
            <person name="Lindquist E.A."/>
            <person name="Lipzen A."/>
            <person name="Lundell T."/>
            <person name="Morin E."/>
            <person name="Murat C."/>
            <person name="Sun H."/>
            <person name="Tunlid A."/>
            <person name="Henrissat B."/>
            <person name="Grigoriev I.V."/>
            <person name="Hibbett D.S."/>
            <person name="Martin F."/>
            <person name="Nordberg H.P."/>
            <person name="Cantor M.N."/>
            <person name="Hua S.X."/>
        </authorList>
    </citation>
    <scope>NUCLEOTIDE SEQUENCE [LARGE SCALE GENOMIC DNA]</scope>
    <source>
        <strain evidence="3 4">ATCC 200175</strain>
    </source>
</reference>
<dbReference type="OrthoDB" id="8954335at2759"/>
<keyword evidence="4" id="KW-1185">Reference proteome</keyword>
<sequence length="413" mass="45385">MVAARDIPSGPLNQADRSIDTALPQAGGRPPPSVPKFVAHSRSSNMVPARNITSEPLNEAGRSIDMALPRKNLEHMQFAIEVDMWLAIEEVKARPPPSAPEVAAHSGSDMVPARSIPSSEHPNQADRTIDTASPLIVEASTELSLSDDTGLAPCPPRNVLFFGETGVGKSSVINMLMGKNTDAACISSGTGGCTFASESYEVTISGKQFVLWDTVGLNESEKGKTPSLVAECNLQELMQNMEGGLSLLVYVIRGTRFREVVRLNYELFHRAICGQKVPIVAVVTGLENEERMDAWWDDNEADLRKFGLVFSSNACVTASRGKFLKKTGHHAFEDEYEDSRRKLLELIPQNCSPEPILISVQSDEETAQFQSNVGPGHRSSATTFIERDVRFNHVSRGIMWKRLLWQLLSDFFT</sequence>
<feature type="region of interest" description="Disordered" evidence="1">
    <location>
        <begin position="1"/>
        <end position="42"/>
    </location>
</feature>
<dbReference type="Pfam" id="PF01926">
    <property type="entry name" value="MMR_HSR1"/>
    <property type="match status" value="1"/>
</dbReference>
<name>A0A0C9TF19_PAXIN</name>
<evidence type="ECO:0000313" key="3">
    <source>
        <dbReference type="EMBL" id="KIJ06752.1"/>
    </source>
</evidence>
<protein>
    <recommendedName>
        <fullName evidence="2">G domain-containing protein</fullName>
    </recommendedName>
</protein>
<evidence type="ECO:0000256" key="1">
    <source>
        <dbReference type="SAM" id="MobiDB-lite"/>
    </source>
</evidence>
<proteinExistence type="predicted"/>
<dbReference type="PROSITE" id="PS00675">
    <property type="entry name" value="SIGMA54_INTERACT_1"/>
    <property type="match status" value="1"/>
</dbReference>
<dbReference type="CDD" id="cd00882">
    <property type="entry name" value="Ras_like_GTPase"/>
    <property type="match status" value="1"/>
</dbReference>
<dbReference type="HOGENOM" id="CLU_665804_0_0_1"/>
<organism evidence="3 4">
    <name type="scientific">Paxillus involutus ATCC 200175</name>
    <dbReference type="NCBI Taxonomy" id="664439"/>
    <lineage>
        <taxon>Eukaryota</taxon>
        <taxon>Fungi</taxon>
        <taxon>Dikarya</taxon>
        <taxon>Basidiomycota</taxon>
        <taxon>Agaricomycotina</taxon>
        <taxon>Agaricomycetes</taxon>
        <taxon>Agaricomycetidae</taxon>
        <taxon>Boletales</taxon>
        <taxon>Paxilineae</taxon>
        <taxon>Paxillaceae</taxon>
        <taxon>Paxillus</taxon>
    </lineage>
</organism>
<dbReference type="AlphaFoldDB" id="A0A0C9TF19"/>
<dbReference type="Gene3D" id="3.40.50.300">
    <property type="entry name" value="P-loop containing nucleotide triphosphate hydrolases"/>
    <property type="match status" value="1"/>
</dbReference>
<dbReference type="InterPro" id="IPR025662">
    <property type="entry name" value="Sigma_54_int_dom_ATP-bd_1"/>
</dbReference>
<evidence type="ECO:0000259" key="2">
    <source>
        <dbReference type="Pfam" id="PF01926"/>
    </source>
</evidence>
<gene>
    <name evidence="3" type="ORF">PAXINDRAFT_20050</name>
</gene>
<evidence type="ECO:0000313" key="4">
    <source>
        <dbReference type="Proteomes" id="UP000053647"/>
    </source>
</evidence>
<reference evidence="4" key="2">
    <citation type="submission" date="2015-01" db="EMBL/GenBank/DDBJ databases">
        <title>Evolutionary Origins and Diversification of the Mycorrhizal Mutualists.</title>
        <authorList>
            <consortium name="DOE Joint Genome Institute"/>
            <consortium name="Mycorrhizal Genomics Consortium"/>
            <person name="Kohler A."/>
            <person name="Kuo A."/>
            <person name="Nagy L.G."/>
            <person name="Floudas D."/>
            <person name="Copeland A."/>
            <person name="Barry K.W."/>
            <person name="Cichocki N."/>
            <person name="Veneault-Fourrey C."/>
            <person name="LaButti K."/>
            <person name="Lindquist E.A."/>
            <person name="Lipzen A."/>
            <person name="Lundell T."/>
            <person name="Morin E."/>
            <person name="Murat C."/>
            <person name="Riley R."/>
            <person name="Ohm R."/>
            <person name="Sun H."/>
            <person name="Tunlid A."/>
            <person name="Henrissat B."/>
            <person name="Grigoriev I.V."/>
            <person name="Hibbett D.S."/>
            <person name="Martin F."/>
        </authorList>
    </citation>
    <scope>NUCLEOTIDE SEQUENCE [LARGE SCALE GENOMIC DNA]</scope>
    <source>
        <strain evidence="4">ATCC 200175</strain>
    </source>
</reference>
<feature type="domain" description="G" evidence="2">
    <location>
        <begin position="159"/>
        <end position="253"/>
    </location>
</feature>